<feature type="region of interest" description="Disordered" evidence="4">
    <location>
        <begin position="219"/>
        <end position="259"/>
    </location>
</feature>
<gene>
    <name evidence="6" type="ORF">GMBLW1_52290</name>
</gene>
<feature type="compositionally biased region" description="Acidic residues" evidence="4">
    <location>
        <begin position="327"/>
        <end position="352"/>
    </location>
</feature>
<evidence type="ECO:0000256" key="4">
    <source>
        <dbReference type="SAM" id="MobiDB-lite"/>
    </source>
</evidence>
<dbReference type="Pfam" id="PF04586">
    <property type="entry name" value="Peptidase_S78"/>
    <property type="match status" value="1"/>
</dbReference>
<feature type="compositionally biased region" description="Polar residues" evidence="4">
    <location>
        <begin position="223"/>
        <end position="232"/>
    </location>
</feature>
<protein>
    <recommendedName>
        <fullName evidence="5">Prohead serine protease domain-containing protein</fullName>
    </recommendedName>
</protein>
<proteinExistence type="predicted"/>
<keyword evidence="2" id="KW-0645">Protease</keyword>
<feature type="compositionally biased region" description="Acidic residues" evidence="4">
    <location>
        <begin position="359"/>
        <end position="383"/>
    </location>
</feature>
<dbReference type="RefSeq" id="WP_162659107.1">
    <property type="nucleotide sequence ID" value="NZ_LR593887.1"/>
</dbReference>
<dbReference type="AlphaFoldDB" id="A0A6C2YRK9"/>
<feature type="region of interest" description="Disordered" evidence="4">
    <location>
        <begin position="327"/>
        <end position="383"/>
    </location>
</feature>
<dbReference type="GO" id="GO:0008233">
    <property type="term" value="F:peptidase activity"/>
    <property type="evidence" value="ECO:0007669"/>
    <property type="project" value="UniProtKB-KW"/>
</dbReference>
<sequence>MPDMPESPKLLLPPQSLISGVVKDAVVSLDIGKMSAQAVISSRAVDREFEIVEPEAFSLINYRKNPVVFFNHQQLPFPVGTSESPEKSLSVMVEADRVLATCYFSQVLPEAELIYRLVEEKTIRATSIGFMSLESVRLSDEESQKLGAKWPIYVHKKIDLTEWSWVGVGCNQEAISRHLANGRIGSKQLTPALIKTLEPYRLESPAMVVVPADVGKFPRRKSQSIQSQSVSNPPQPASDIAMPQKPKTPTTTKSADAVPPGATAMQTLYALTRSCLAKVDELMPLNERQEIIEELRSFRKLNREYANGLIERSANLYPDIEFEMELIPDDDDKDDDSDSDDDDADKSDDADDGDKSGDSDDDADDKSDDSDDDAKSDDSDDDEKAIQLLDAITAKILGSAAKLS</sequence>
<dbReference type="EMBL" id="LR586016">
    <property type="protein sequence ID" value="VIP03964.1"/>
    <property type="molecule type" value="Genomic_DNA"/>
</dbReference>
<feature type="domain" description="Prohead serine protease" evidence="5">
    <location>
        <begin position="42"/>
        <end position="175"/>
    </location>
</feature>
<evidence type="ECO:0000259" key="5">
    <source>
        <dbReference type="Pfam" id="PF04586"/>
    </source>
</evidence>
<keyword evidence="1" id="KW-1188">Viral release from host cell</keyword>
<evidence type="ECO:0000256" key="1">
    <source>
        <dbReference type="ARBA" id="ARBA00022612"/>
    </source>
</evidence>
<dbReference type="InterPro" id="IPR054613">
    <property type="entry name" value="Peptidase_S78_dom"/>
</dbReference>
<evidence type="ECO:0000313" key="7">
    <source>
        <dbReference type="Proteomes" id="UP000464378"/>
    </source>
</evidence>
<dbReference type="EMBL" id="LR593887">
    <property type="protein sequence ID" value="VTS05295.1"/>
    <property type="molecule type" value="Genomic_DNA"/>
</dbReference>
<reference evidence="6" key="1">
    <citation type="submission" date="2019-04" db="EMBL/GenBank/DDBJ databases">
        <authorList>
            <consortium name="Science for Life Laboratories"/>
        </authorList>
    </citation>
    <scope>NUCLEOTIDE SEQUENCE</scope>
    <source>
        <strain evidence="6">MBLW1</strain>
    </source>
</reference>
<keyword evidence="7" id="KW-1185">Reference proteome</keyword>
<feature type="compositionally biased region" description="Low complexity" evidence="4">
    <location>
        <begin position="243"/>
        <end position="253"/>
    </location>
</feature>
<dbReference type="InParanoid" id="A0A6C2YRK9"/>
<organism evidence="6">
    <name type="scientific">Tuwongella immobilis</name>
    <dbReference type="NCBI Taxonomy" id="692036"/>
    <lineage>
        <taxon>Bacteria</taxon>
        <taxon>Pseudomonadati</taxon>
        <taxon>Planctomycetota</taxon>
        <taxon>Planctomycetia</taxon>
        <taxon>Gemmatales</taxon>
        <taxon>Gemmataceae</taxon>
        <taxon>Tuwongella</taxon>
    </lineage>
</organism>
<name>A0A6C2YRK9_9BACT</name>
<evidence type="ECO:0000313" key="6">
    <source>
        <dbReference type="EMBL" id="VIP03964.1"/>
    </source>
</evidence>
<evidence type="ECO:0000256" key="3">
    <source>
        <dbReference type="ARBA" id="ARBA00022801"/>
    </source>
</evidence>
<accession>A0A6C2YRK9</accession>
<dbReference type="KEGG" id="tim:GMBLW1_52290"/>
<dbReference type="Proteomes" id="UP000464378">
    <property type="component" value="Chromosome"/>
</dbReference>
<dbReference type="GO" id="GO:0006508">
    <property type="term" value="P:proteolysis"/>
    <property type="evidence" value="ECO:0007669"/>
    <property type="project" value="UniProtKB-KW"/>
</dbReference>
<keyword evidence="3" id="KW-0378">Hydrolase</keyword>
<evidence type="ECO:0000256" key="2">
    <source>
        <dbReference type="ARBA" id="ARBA00022670"/>
    </source>
</evidence>